<evidence type="ECO:0000256" key="4">
    <source>
        <dbReference type="PIRSR" id="PIRSR600760-2"/>
    </source>
</evidence>
<dbReference type="RefSeq" id="WP_092694997.1">
    <property type="nucleotide sequence ID" value="NZ_FOGU01000009.1"/>
</dbReference>
<dbReference type="InterPro" id="IPR020550">
    <property type="entry name" value="Inositol_monophosphatase_CS"/>
</dbReference>
<evidence type="ECO:0000256" key="3">
    <source>
        <dbReference type="ARBA" id="ARBA00022842"/>
    </source>
</evidence>
<dbReference type="PRINTS" id="PR00377">
    <property type="entry name" value="IMPHPHTASES"/>
</dbReference>
<comment type="similarity">
    <text evidence="1">Belongs to the inositol monophosphatase superfamily.</text>
</comment>
<dbReference type="OrthoDB" id="9785695at2"/>
<feature type="binding site" evidence="4">
    <location>
        <position position="85"/>
    </location>
    <ligand>
        <name>Mg(2+)</name>
        <dbReference type="ChEBI" id="CHEBI:18420"/>
        <label>1</label>
        <note>catalytic</note>
    </ligand>
</feature>
<name>A0A1H9W3E1_9RHOB</name>
<dbReference type="GO" id="GO:0046872">
    <property type="term" value="F:metal ion binding"/>
    <property type="evidence" value="ECO:0007669"/>
    <property type="project" value="UniProtKB-KW"/>
</dbReference>
<dbReference type="Gene3D" id="3.30.540.10">
    <property type="entry name" value="Fructose-1,6-Bisphosphatase, subunit A, domain 1"/>
    <property type="match status" value="1"/>
</dbReference>
<keyword evidence="6" id="KW-1185">Reference proteome</keyword>
<accession>A0A1H9W3E1</accession>
<dbReference type="InterPro" id="IPR000760">
    <property type="entry name" value="Inositol_monophosphatase-like"/>
</dbReference>
<dbReference type="PANTHER" id="PTHR20854:SF4">
    <property type="entry name" value="INOSITOL-1-MONOPHOSPHATASE-RELATED"/>
    <property type="match status" value="1"/>
</dbReference>
<organism evidence="5 6">
    <name type="scientific">Tranquillimonas rosea</name>
    <dbReference type="NCBI Taxonomy" id="641238"/>
    <lineage>
        <taxon>Bacteria</taxon>
        <taxon>Pseudomonadati</taxon>
        <taxon>Pseudomonadota</taxon>
        <taxon>Alphaproteobacteria</taxon>
        <taxon>Rhodobacterales</taxon>
        <taxon>Roseobacteraceae</taxon>
        <taxon>Tranquillimonas</taxon>
    </lineage>
</organism>
<dbReference type="PROSITE" id="PS00630">
    <property type="entry name" value="IMP_2"/>
    <property type="match status" value="1"/>
</dbReference>
<dbReference type="AlphaFoldDB" id="A0A1H9W3E1"/>
<evidence type="ECO:0000313" key="6">
    <source>
        <dbReference type="Proteomes" id="UP000198885"/>
    </source>
</evidence>
<keyword evidence="2 4" id="KW-0479">Metal-binding</keyword>
<feature type="binding site" evidence="4">
    <location>
        <position position="206"/>
    </location>
    <ligand>
        <name>Mg(2+)</name>
        <dbReference type="ChEBI" id="CHEBI:18420"/>
        <label>1</label>
        <note>catalytic</note>
    </ligand>
</feature>
<dbReference type="Gene3D" id="3.40.190.80">
    <property type="match status" value="1"/>
</dbReference>
<feature type="binding site" evidence="4">
    <location>
        <position position="67"/>
    </location>
    <ligand>
        <name>Mg(2+)</name>
        <dbReference type="ChEBI" id="CHEBI:18420"/>
        <label>1</label>
        <note>catalytic</note>
    </ligand>
</feature>
<dbReference type="Proteomes" id="UP000198885">
    <property type="component" value="Unassembled WGS sequence"/>
</dbReference>
<dbReference type="GO" id="GO:0006020">
    <property type="term" value="P:inositol metabolic process"/>
    <property type="evidence" value="ECO:0007669"/>
    <property type="project" value="TreeGrafter"/>
</dbReference>
<evidence type="ECO:0000256" key="2">
    <source>
        <dbReference type="ARBA" id="ARBA00022723"/>
    </source>
</evidence>
<dbReference type="GO" id="GO:0046854">
    <property type="term" value="P:phosphatidylinositol phosphate biosynthetic process"/>
    <property type="evidence" value="ECO:0007669"/>
    <property type="project" value="InterPro"/>
</dbReference>
<protein>
    <submittedName>
        <fullName evidence="5">Myo-inositol-1(Or 4)-monophosphatase</fullName>
    </submittedName>
</protein>
<dbReference type="GO" id="GO:0008934">
    <property type="term" value="F:inositol monophosphate 1-phosphatase activity"/>
    <property type="evidence" value="ECO:0007669"/>
    <property type="project" value="TreeGrafter"/>
</dbReference>
<dbReference type="SUPFAM" id="SSF56655">
    <property type="entry name" value="Carbohydrate phosphatase"/>
    <property type="match status" value="1"/>
</dbReference>
<comment type="cofactor">
    <cofactor evidence="4">
        <name>Mg(2+)</name>
        <dbReference type="ChEBI" id="CHEBI:18420"/>
    </cofactor>
</comment>
<sequence>MPAADLPLLIDAARAAGEIARPYWRADPQVWDKSGGQGPVTEADLAVDRALRETLLAARPDYGWLSEETADDETRLHRKRVFIVDPIDGTRAFVEGQESWAHSIAVAEQGRITAAVVHLPIRERLYAAARGEGATLDGTPIRVSRATDPDTALVLAARFNFDPQHWRTGVPGFARHFRPSLAYRLGLVAEGRFDAMLSLRDAWEWDIAAGSLIVSEAGGTVTDRHGAPIGFNSPLRRSSGVVASAPALHTALRARMA</sequence>
<dbReference type="CDD" id="cd01638">
    <property type="entry name" value="CysQ"/>
    <property type="match status" value="1"/>
</dbReference>
<dbReference type="EMBL" id="FOGU01000009">
    <property type="protein sequence ID" value="SES28299.1"/>
    <property type="molecule type" value="Genomic_DNA"/>
</dbReference>
<keyword evidence="3 4" id="KW-0460">Magnesium</keyword>
<dbReference type="Pfam" id="PF00459">
    <property type="entry name" value="Inositol_P"/>
    <property type="match status" value="1"/>
</dbReference>
<dbReference type="GO" id="GO:0007165">
    <property type="term" value="P:signal transduction"/>
    <property type="evidence" value="ECO:0007669"/>
    <property type="project" value="TreeGrafter"/>
</dbReference>
<evidence type="ECO:0000313" key="5">
    <source>
        <dbReference type="EMBL" id="SES28299.1"/>
    </source>
</evidence>
<gene>
    <name evidence="5" type="ORF">SAMN04490244_10951</name>
</gene>
<dbReference type="STRING" id="641238.SAMN04490244_10951"/>
<reference evidence="5 6" key="1">
    <citation type="submission" date="2016-10" db="EMBL/GenBank/DDBJ databases">
        <authorList>
            <person name="de Groot N.N."/>
        </authorList>
    </citation>
    <scope>NUCLEOTIDE SEQUENCE [LARGE SCALE GENOMIC DNA]</scope>
    <source>
        <strain evidence="5 6">DSM 23042</strain>
    </source>
</reference>
<feature type="binding site" evidence="4">
    <location>
        <position position="87"/>
    </location>
    <ligand>
        <name>Mg(2+)</name>
        <dbReference type="ChEBI" id="CHEBI:18420"/>
        <label>1</label>
        <note>catalytic</note>
    </ligand>
</feature>
<evidence type="ECO:0000256" key="1">
    <source>
        <dbReference type="ARBA" id="ARBA00009759"/>
    </source>
</evidence>
<dbReference type="PANTHER" id="PTHR20854">
    <property type="entry name" value="INOSITOL MONOPHOSPHATASE"/>
    <property type="match status" value="1"/>
</dbReference>
<proteinExistence type="inferred from homology"/>
<feature type="binding site" evidence="4">
    <location>
        <position position="88"/>
    </location>
    <ligand>
        <name>Mg(2+)</name>
        <dbReference type="ChEBI" id="CHEBI:18420"/>
        <label>1</label>
        <note>catalytic</note>
    </ligand>
</feature>